<feature type="non-terminal residue" evidence="1">
    <location>
        <position position="126"/>
    </location>
</feature>
<evidence type="ECO:0000313" key="1">
    <source>
        <dbReference type="EMBL" id="CAL4173901.1"/>
    </source>
</evidence>
<accession>A0AAV2S8F5</accession>
<comment type="caution">
    <text evidence="1">The sequence shown here is derived from an EMBL/GenBank/DDBJ whole genome shotgun (WGS) entry which is preliminary data.</text>
</comment>
<organism evidence="1 2">
    <name type="scientific">Meganyctiphanes norvegica</name>
    <name type="common">Northern krill</name>
    <name type="synonym">Thysanopoda norvegica</name>
    <dbReference type="NCBI Taxonomy" id="48144"/>
    <lineage>
        <taxon>Eukaryota</taxon>
        <taxon>Metazoa</taxon>
        <taxon>Ecdysozoa</taxon>
        <taxon>Arthropoda</taxon>
        <taxon>Crustacea</taxon>
        <taxon>Multicrustacea</taxon>
        <taxon>Malacostraca</taxon>
        <taxon>Eumalacostraca</taxon>
        <taxon>Eucarida</taxon>
        <taxon>Euphausiacea</taxon>
        <taxon>Euphausiidae</taxon>
        <taxon>Meganyctiphanes</taxon>
    </lineage>
</organism>
<protein>
    <submittedName>
        <fullName evidence="1">Uncharacterized protein</fullName>
    </submittedName>
</protein>
<name>A0AAV2S8F5_MEGNR</name>
<gene>
    <name evidence="1" type="ORF">MNOR_LOCUS34446</name>
</gene>
<keyword evidence="2" id="KW-1185">Reference proteome</keyword>
<reference evidence="1 2" key="1">
    <citation type="submission" date="2024-05" db="EMBL/GenBank/DDBJ databases">
        <authorList>
            <person name="Wallberg A."/>
        </authorList>
    </citation>
    <scope>NUCLEOTIDE SEQUENCE [LARGE SCALE GENOMIC DNA]</scope>
</reference>
<sequence>MKDYCVISSSVPNALPSTARPSATPSSPPIVLPAPANITEPTATVVSALDIEAFIHQMHSSSSDQLLVPSLDPQLLPTHTAPLLLFADMPSHQSRNVLDPVLGPILHLGHKFLLLIVLLPFSSLKP</sequence>
<dbReference type="EMBL" id="CAXKWB010053114">
    <property type="protein sequence ID" value="CAL4173901.1"/>
    <property type="molecule type" value="Genomic_DNA"/>
</dbReference>
<dbReference type="Proteomes" id="UP001497623">
    <property type="component" value="Unassembled WGS sequence"/>
</dbReference>
<dbReference type="AlphaFoldDB" id="A0AAV2S8F5"/>
<proteinExistence type="predicted"/>
<evidence type="ECO:0000313" key="2">
    <source>
        <dbReference type="Proteomes" id="UP001497623"/>
    </source>
</evidence>